<keyword evidence="2" id="KW-1185">Reference proteome</keyword>
<dbReference type="EMBL" id="CP034550">
    <property type="protein sequence ID" value="QFZ17570.1"/>
    <property type="molecule type" value="Genomic_DNA"/>
</dbReference>
<gene>
    <name evidence="1" type="ORF">EKG83_08820</name>
</gene>
<dbReference type="AlphaFoldDB" id="A0A5Q0GVT3"/>
<proteinExistence type="predicted"/>
<name>A0A5Q0GVT3_SACSY</name>
<reference evidence="2" key="1">
    <citation type="journal article" date="2021" name="Curr. Microbiol.">
        <title>Complete genome of nocamycin-producing strain Saccharothrix syringae NRRL B-16468 reveals the biosynthetic potential for secondary metabolites.</title>
        <authorList>
            <person name="Mo X."/>
            <person name="Yang S."/>
        </authorList>
    </citation>
    <scope>NUCLEOTIDE SEQUENCE [LARGE SCALE GENOMIC DNA]</scope>
    <source>
        <strain evidence="2">ATCC 51364 / DSM 43886 / JCM 6844 / KCTC 9398 / NBRC 14523 / NRRL B-16468 / INA 2240</strain>
    </source>
</reference>
<sequence>MTNPTERRLAAQIAANTRWSRQDGVTGTEAARRAFADSFEAAVDPDGVLPVQERARRAEAARRAHYAKLAHRSVVARRKTREAREAEARAAVALQAARRTGGAA</sequence>
<dbReference type="Proteomes" id="UP000325787">
    <property type="component" value="Chromosome"/>
</dbReference>
<evidence type="ECO:0000313" key="2">
    <source>
        <dbReference type="Proteomes" id="UP000325787"/>
    </source>
</evidence>
<dbReference type="KEGG" id="ssyi:EKG83_08820"/>
<dbReference type="RefSeq" id="WP_063741347.1">
    <property type="nucleotide sequence ID" value="NZ_CP034550.1"/>
</dbReference>
<evidence type="ECO:0000313" key="1">
    <source>
        <dbReference type="EMBL" id="QFZ17570.1"/>
    </source>
</evidence>
<accession>A0A5Q0GVT3</accession>
<protein>
    <submittedName>
        <fullName evidence="1">Uncharacterized protein</fullName>
    </submittedName>
</protein>
<organism evidence="1 2">
    <name type="scientific">Saccharothrix syringae</name>
    <name type="common">Nocardiopsis syringae</name>
    <dbReference type="NCBI Taxonomy" id="103733"/>
    <lineage>
        <taxon>Bacteria</taxon>
        <taxon>Bacillati</taxon>
        <taxon>Actinomycetota</taxon>
        <taxon>Actinomycetes</taxon>
        <taxon>Pseudonocardiales</taxon>
        <taxon>Pseudonocardiaceae</taxon>
        <taxon>Saccharothrix</taxon>
    </lineage>
</organism>